<dbReference type="EMBL" id="BPLQ01011606">
    <property type="protein sequence ID" value="GIY59104.1"/>
    <property type="molecule type" value="Genomic_DNA"/>
</dbReference>
<evidence type="ECO:0000313" key="1">
    <source>
        <dbReference type="EMBL" id="GIY59104.1"/>
    </source>
</evidence>
<protein>
    <submittedName>
        <fullName evidence="1">Uncharacterized protein</fullName>
    </submittedName>
</protein>
<gene>
    <name evidence="1" type="ORF">CDAR_456401</name>
</gene>
<proteinExistence type="predicted"/>
<sequence length="118" mass="13808">MKCQNSRHQRIIGGEKEWKDWNSLICRNPHEDIFLANNSRLGGNGTSAAYMRYWAWWKVFRQTSMFDADSRHPKRYPISHLKNVPIRHKAHVRAIHLYRIGTEIAPYGSHHGLNGVSE</sequence>
<comment type="caution">
    <text evidence="1">The sequence shown here is derived from an EMBL/GenBank/DDBJ whole genome shotgun (WGS) entry which is preliminary data.</text>
</comment>
<evidence type="ECO:0000313" key="2">
    <source>
        <dbReference type="Proteomes" id="UP001054837"/>
    </source>
</evidence>
<organism evidence="1 2">
    <name type="scientific">Caerostris darwini</name>
    <dbReference type="NCBI Taxonomy" id="1538125"/>
    <lineage>
        <taxon>Eukaryota</taxon>
        <taxon>Metazoa</taxon>
        <taxon>Ecdysozoa</taxon>
        <taxon>Arthropoda</taxon>
        <taxon>Chelicerata</taxon>
        <taxon>Arachnida</taxon>
        <taxon>Araneae</taxon>
        <taxon>Araneomorphae</taxon>
        <taxon>Entelegynae</taxon>
        <taxon>Araneoidea</taxon>
        <taxon>Araneidae</taxon>
        <taxon>Caerostris</taxon>
    </lineage>
</organism>
<accession>A0AAV4UNH6</accession>
<dbReference type="AlphaFoldDB" id="A0AAV4UNH6"/>
<reference evidence="1 2" key="1">
    <citation type="submission" date="2021-06" db="EMBL/GenBank/DDBJ databases">
        <title>Caerostris darwini draft genome.</title>
        <authorList>
            <person name="Kono N."/>
            <person name="Arakawa K."/>
        </authorList>
    </citation>
    <scope>NUCLEOTIDE SEQUENCE [LARGE SCALE GENOMIC DNA]</scope>
</reference>
<keyword evidence="2" id="KW-1185">Reference proteome</keyword>
<name>A0AAV4UNH6_9ARAC</name>
<dbReference type="Proteomes" id="UP001054837">
    <property type="component" value="Unassembled WGS sequence"/>
</dbReference>